<feature type="compositionally biased region" description="Polar residues" evidence="5">
    <location>
        <begin position="1112"/>
        <end position="1121"/>
    </location>
</feature>
<protein>
    <submittedName>
        <fullName evidence="8">E3 SUMO-protein ligase RanBP2</fullName>
    </submittedName>
</protein>
<dbReference type="GO" id="GO:0016874">
    <property type="term" value="F:ligase activity"/>
    <property type="evidence" value="ECO:0007669"/>
    <property type="project" value="UniProtKB-KW"/>
</dbReference>
<feature type="region of interest" description="Disordered" evidence="5">
    <location>
        <begin position="276"/>
        <end position="323"/>
    </location>
</feature>
<keyword evidence="1" id="KW-0479">Metal-binding</keyword>
<dbReference type="PROSITE" id="PS50196">
    <property type="entry name" value="RANBD1"/>
    <property type="match status" value="2"/>
</dbReference>
<evidence type="ECO:0000259" key="6">
    <source>
        <dbReference type="PROSITE" id="PS50196"/>
    </source>
</evidence>
<evidence type="ECO:0000256" key="3">
    <source>
        <dbReference type="ARBA" id="ARBA00022833"/>
    </source>
</evidence>
<feature type="compositionally biased region" description="Polar residues" evidence="5">
    <location>
        <begin position="113"/>
        <end position="134"/>
    </location>
</feature>
<dbReference type="Pfam" id="PF00638">
    <property type="entry name" value="Ran_BP1"/>
    <property type="match status" value="2"/>
</dbReference>
<dbReference type="SMART" id="SM00547">
    <property type="entry name" value="ZnF_RBZ"/>
    <property type="match status" value="1"/>
</dbReference>
<feature type="compositionally biased region" description="Low complexity" evidence="5">
    <location>
        <begin position="307"/>
        <end position="322"/>
    </location>
</feature>
<dbReference type="InterPro" id="IPR045255">
    <property type="entry name" value="RanBP1-like"/>
</dbReference>
<dbReference type="Gene3D" id="4.10.1060.10">
    <property type="entry name" value="Zinc finger, RanBP2-type"/>
    <property type="match status" value="1"/>
</dbReference>
<dbReference type="InterPro" id="IPR000156">
    <property type="entry name" value="Ran_bind_dom"/>
</dbReference>
<dbReference type="GO" id="GO:0008270">
    <property type="term" value="F:zinc ion binding"/>
    <property type="evidence" value="ECO:0007669"/>
    <property type="project" value="UniProtKB-KW"/>
</dbReference>
<dbReference type="PROSITE" id="PS01358">
    <property type="entry name" value="ZF_RANBP2_1"/>
    <property type="match status" value="1"/>
</dbReference>
<feature type="region of interest" description="Disordered" evidence="5">
    <location>
        <begin position="479"/>
        <end position="506"/>
    </location>
</feature>
<feature type="domain" description="RanBD1" evidence="6">
    <location>
        <begin position="507"/>
        <end position="647"/>
    </location>
</feature>
<keyword evidence="9" id="KW-1185">Reference proteome</keyword>
<accession>A0A1W0WDG6</accession>
<keyword evidence="3" id="KW-0862">Zinc</keyword>
<feature type="region of interest" description="Disordered" evidence="5">
    <location>
        <begin position="337"/>
        <end position="383"/>
    </location>
</feature>
<dbReference type="Proteomes" id="UP000192578">
    <property type="component" value="Unassembled WGS sequence"/>
</dbReference>
<feature type="compositionally biased region" description="Basic and acidic residues" evidence="5">
    <location>
        <begin position="879"/>
        <end position="890"/>
    </location>
</feature>
<gene>
    <name evidence="8" type="ORF">BV898_12602</name>
</gene>
<evidence type="ECO:0000313" key="8">
    <source>
        <dbReference type="EMBL" id="OQV13173.1"/>
    </source>
</evidence>
<dbReference type="InterPro" id="IPR011993">
    <property type="entry name" value="PH-like_dom_sf"/>
</dbReference>
<dbReference type="GO" id="GO:0005737">
    <property type="term" value="C:cytoplasm"/>
    <property type="evidence" value="ECO:0007669"/>
    <property type="project" value="TreeGrafter"/>
</dbReference>
<evidence type="ECO:0000313" key="9">
    <source>
        <dbReference type="Proteomes" id="UP000192578"/>
    </source>
</evidence>
<dbReference type="FunFam" id="2.30.29.30:FF:000018">
    <property type="entry name" value="E3 SUMO-protein ligase RanBP2"/>
    <property type="match status" value="2"/>
</dbReference>
<evidence type="ECO:0000256" key="5">
    <source>
        <dbReference type="SAM" id="MobiDB-lite"/>
    </source>
</evidence>
<dbReference type="SUPFAM" id="SSF50729">
    <property type="entry name" value="PH domain-like"/>
    <property type="match status" value="2"/>
</dbReference>
<reference evidence="9" key="1">
    <citation type="submission" date="2017-01" db="EMBL/GenBank/DDBJ databases">
        <title>Comparative genomics of anhydrobiosis in the tardigrade Hypsibius dujardini.</title>
        <authorList>
            <person name="Yoshida Y."/>
            <person name="Koutsovoulos G."/>
            <person name="Laetsch D."/>
            <person name="Stevens L."/>
            <person name="Kumar S."/>
            <person name="Horikawa D."/>
            <person name="Ishino K."/>
            <person name="Komine S."/>
            <person name="Tomita M."/>
            <person name="Blaxter M."/>
            <person name="Arakawa K."/>
        </authorList>
    </citation>
    <scope>NUCLEOTIDE SEQUENCE [LARGE SCALE GENOMIC DNA]</scope>
    <source>
        <strain evidence="9">Z151</strain>
    </source>
</reference>
<organism evidence="8 9">
    <name type="scientific">Hypsibius exemplaris</name>
    <name type="common">Freshwater tardigrade</name>
    <dbReference type="NCBI Taxonomy" id="2072580"/>
    <lineage>
        <taxon>Eukaryota</taxon>
        <taxon>Metazoa</taxon>
        <taxon>Ecdysozoa</taxon>
        <taxon>Tardigrada</taxon>
        <taxon>Eutardigrada</taxon>
        <taxon>Parachela</taxon>
        <taxon>Hypsibioidea</taxon>
        <taxon>Hypsibiidae</taxon>
        <taxon>Hypsibius</taxon>
    </lineage>
</organism>
<dbReference type="EMBL" id="MTYJ01000129">
    <property type="protein sequence ID" value="OQV13173.1"/>
    <property type="molecule type" value="Genomic_DNA"/>
</dbReference>
<feature type="domain" description="RanBD1" evidence="6">
    <location>
        <begin position="907"/>
        <end position="1047"/>
    </location>
</feature>
<keyword evidence="8" id="KW-0436">Ligase</keyword>
<feature type="compositionally biased region" description="Low complexity" evidence="5">
    <location>
        <begin position="1089"/>
        <end position="1098"/>
    </location>
</feature>
<evidence type="ECO:0000256" key="4">
    <source>
        <dbReference type="PROSITE-ProRule" id="PRU00322"/>
    </source>
</evidence>
<feature type="region of interest" description="Disordered" evidence="5">
    <location>
        <begin position="1082"/>
        <end position="1134"/>
    </location>
</feature>
<feature type="compositionally biased region" description="Polar residues" evidence="5">
    <location>
        <begin position="277"/>
        <end position="306"/>
    </location>
</feature>
<evidence type="ECO:0000259" key="7">
    <source>
        <dbReference type="PROSITE" id="PS50199"/>
    </source>
</evidence>
<name>A0A1W0WDG6_HYPEX</name>
<proteinExistence type="predicted"/>
<evidence type="ECO:0000256" key="1">
    <source>
        <dbReference type="ARBA" id="ARBA00022723"/>
    </source>
</evidence>
<sequence>MSFNKEEKTNFTNKDDSAANPAALQKSFEFLDSQKTALEKLASSRNLTDLKLPELMKLRSEAQDLERRLPVTSGLRSEVKGIADFAQAAIDGIKGENRNQKDLLKSSRKDLSQDLSQVESGRNSTSFRGDSPFTVSTTRRFNGLPVAGDGGEQSKLLKELKDVMEKTASDLNTRLDRMDTNVNSRLDRLGAELHQATARLSQLETNEAAVRAGQTRCEDALNNLTRTAVRTEEYSNSLGRKVDDLISSQRQQQQQPTQPAAPLQVNLNLTGLPAGLTFNTGPTSSPSDTGATAVSQKSVLSTVTPAVQQQQPGPPVLSVSVPRGPATQEVTPITTAKGNLPHEAKGSSTVAWGAPQSASTAKTPAVPPKQETKPAIPSTTTSAAVPQYESTILAPPKADGAKASLFGGFQGFGISSSASNAPAPALGGGLFSSGAFSSPGGNAFADLAKTASPGGGGFGGGSSSHKPFPGTGTLLFGGGGAVKAADDSDEDNQAGAGQDDTYEPNVSFKPLVSLPEVEVKTGEENFEKLFSDRCKLFRYDKATNEWKERGLGDMSIQRQTDAPAGKVSIRVLMRWEKTLKICANHPITPGMKIEPMNASDVKTFKWVALDFSDGESKMENLAARFKTPEQANKFKAAFENALKQVAGVGGSASPGKPASQQLPMPETEKVVAAVKAVGGGGGAVDTSKPPPNWGDQFKPKDGAWSCKECYSSNPAGNLKCAACTAPKPGSVAAGPSNLSSLLGERPSLLGAPPGAPLFGSGLFGNSQPAAAAPADSAPKFSFGYQPPAVPLKEAKSEGTGLFGGAKPSPAPFAGFGLGTASTTVPSFGGAGGFGGFSTPSKPATTAAGAAGFSFNSPSLSNFSFDLGSALNKPPSGAKKAGDGAAGHEDDSGGEDDNDVESERTDLYFKPVVKLPDNVHIVTGEENEVELYSQRAKLYRFDADSSEGKGEWKERGLGDMKMLKERNGNKIRFLMRREKILKVCCNHMVGPTVDLHPMPGTKNSWMWNAQDFSDGNIVHEKFALRFKHEQHWKEFKELVDLAKAIVAGTASSSGEKFPRVQVDEAETNVPIVESRKKALEEMAVNNPFGSPSSPMTTTTPRREPIVEGPPTSSPTKPDSNLSAGDDVTAGALDGRGTMWGDKSYKRFGAIFNGRNEAVAIGVPSVGFFRLKSPRDLDALIAADARSEEALRDEISRLTVKIDMNDLESVPEAVRRYGRAMKIKEYGDDDAWKMVLFERQLTLHKKLVGGNFKPVGPGLLRITRDGDYDSPYLIQHFPLPNAHDTSDPTELAVHTVVHDCNLELDRKRLTAQWTANDYANEEDVAVRADFQVKFSNPQALVEFEKVLLDGITIAEESDTSLRTTLG</sequence>
<dbReference type="PANTHER" id="PTHR23138:SF87">
    <property type="entry name" value="E3 SUMO-PROTEIN LIGASE RANBP2"/>
    <property type="match status" value="1"/>
</dbReference>
<feature type="region of interest" description="Disordered" evidence="5">
    <location>
        <begin position="873"/>
        <end position="900"/>
    </location>
</feature>
<comment type="caution">
    <text evidence="8">The sequence shown here is derived from an EMBL/GenBank/DDBJ whole genome shotgun (WGS) entry which is preliminary data.</text>
</comment>
<dbReference type="InterPro" id="IPR045256">
    <property type="entry name" value="RanBP1_RanBD"/>
</dbReference>
<dbReference type="PROSITE" id="PS50199">
    <property type="entry name" value="ZF_RANBP2_2"/>
    <property type="match status" value="1"/>
</dbReference>
<dbReference type="PANTHER" id="PTHR23138">
    <property type="entry name" value="RAN BINDING PROTEIN"/>
    <property type="match status" value="1"/>
</dbReference>
<dbReference type="GO" id="GO:0005643">
    <property type="term" value="C:nuclear pore"/>
    <property type="evidence" value="ECO:0007669"/>
    <property type="project" value="TreeGrafter"/>
</dbReference>
<dbReference type="GO" id="GO:0005096">
    <property type="term" value="F:GTPase activator activity"/>
    <property type="evidence" value="ECO:0007669"/>
    <property type="project" value="TreeGrafter"/>
</dbReference>
<dbReference type="CDD" id="cd13179">
    <property type="entry name" value="RanBD_RanBP1"/>
    <property type="match status" value="2"/>
</dbReference>
<feature type="region of interest" description="Disordered" evidence="5">
    <location>
        <begin position="104"/>
        <end position="134"/>
    </location>
</feature>
<feature type="domain" description="RanBP2-type" evidence="7">
    <location>
        <begin position="700"/>
        <end position="729"/>
    </location>
</feature>
<dbReference type="InterPro" id="IPR001876">
    <property type="entry name" value="Znf_RanBP2"/>
</dbReference>
<dbReference type="GO" id="GO:0006913">
    <property type="term" value="P:nucleocytoplasmic transport"/>
    <property type="evidence" value="ECO:0007669"/>
    <property type="project" value="InterPro"/>
</dbReference>
<dbReference type="SMART" id="SM00160">
    <property type="entry name" value="RanBD"/>
    <property type="match status" value="2"/>
</dbReference>
<keyword evidence="2 4" id="KW-0863">Zinc-finger</keyword>
<evidence type="ECO:0000256" key="2">
    <source>
        <dbReference type="ARBA" id="ARBA00022771"/>
    </source>
</evidence>
<dbReference type="Gene3D" id="2.30.29.30">
    <property type="entry name" value="Pleckstrin-homology domain (PH domain)/Phosphotyrosine-binding domain (PTB)"/>
    <property type="match status" value="2"/>
</dbReference>
<dbReference type="OrthoDB" id="2357150at2759"/>
<feature type="compositionally biased region" description="Polar residues" evidence="5">
    <location>
        <begin position="346"/>
        <end position="362"/>
    </location>
</feature>